<evidence type="ECO:0000259" key="10">
    <source>
        <dbReference type="PROSITE" id="PS50157"/>
    </source>
</evidence>
<dbReference type="EnsemblMetazoa" id="AALFPA23_009589.R13244">
    <property type="protein sequence ID" value="AALFPA23_009589.P13244"/>
    <property type="gene ID" value="AALFPA23_009589"/>
</dbReference>
<dbReference type="Pfam" id="PF00096">
    <property type="entry name" value="zf-C2H2"/>
    <property type="match status" value="3"/>
</dbReference>
<feature type="domain" description="C2H2-type" evidence="10">
    <location>
        <begin position="280"/>
        <end position="307"/>
    </location>
</feature>
<dbReference type="Pfam" id="PF24446">
    <property type="entry name" value="DUF7565"/>
    <property type="match status" value="1"/>
</dbReference>
<dbReference type="RefSeq" id="XP_019557901.3">
    <property type="nucleotide sequence ID" value="XM_019702356.3"/>
</dbReference>
<evidence type="ECO:0000313" key="12">
    <source>
        <dbReference type="EnsemblMetazoa" id="AALFPA23_009589.P13244"/>
    </source>
</evidence>
<feature type="binding site" evidence="8">
    <location>
        <position position="13"/>
    </location>
    <ligand>
        <name>Zn(2+)</name>
        <dbReference type="ChEBI" id="CHEBI:29105"/>
    </ligand>
</feature>
<sequence length="567" mass="65552">MTISALRHFPDVCRLCLHHKPAPEMIPLASNVPELDAQLSNLMEEFCATVPEQESTALLPTAVCDHCQQQLLTASKFKRRVTFLQEFQMALAAMRHRNESEPLRQKFLNDYEYMSSLFRELNLLEHEQALRWEDLLLSQPEEATAVEENVSVIVDDGSGEKYPQILHVEIVDDAGSDGGYTYHSEGSMDQGGDAEIEYIDVEPVVDAGDAMMIVEQTEGNIEEQPSVVAEKAPSEDSLEYLPVDVDSVPLEWECDITGCDQRFDDNEQFIQHKKDVHQCCICTICGIVLKNKYSLEVHTRRHTGKTNFTCRYCPSTFYTSQEYKLHLGLVHVATDTVNCDVCGLEFKNSTCLKRHLKSHSEERSYQCPFCEKAFKTNMHLHRHKETIHMKLRFKCNHCDVSYGRKDKLRMHIERAHNIQMYFLCDICLKSYSTEEERQEHMSHHDNPQPLECGTCLVAFITPEEFHNHLCISYRENYVCCSRDFKFHTFYNKHMFLVHGEKTNARVKPTSNQLIANIRAERKQEERCGKCEKIFRTRKQKNAHKLECRGKQQNDTVVERSGPSPPDE</sequence>
<keyword evidence="5" id="KW-0539">Nucleus</keyword>
<dbReference type="InterPro" id="IPR055987">
    <property type="entry name" value="DUF7565"/>
</dbReference>
<keyword evidence="13" id="KW-1185">Reference proteome</keyword>
<dbReference type="Gene3D" id="3.30.160.60">
    <property type="entry name" value="Classic Zinc Finger"/>
    <property type="match status" value="5"/>
</dbReference>
<evidence type="ECO:0000256" key="8">
    <source>
        <dbReference type="PROSITE-ProRule" id="PRU01263"/>
    </source>
</evidence>
<keyword evidence="4 8" id="KW-0862">Zinc</keyword>
<evidence type="ECO:0000256" key="5">
    <source>
        <dbReference type="ARBA" id="ARBA00023242"/>
    </source>
</evidence>
<evidence type="ECO:0000313" key="13">
    <source>
        <dbReference type="Proteomes" id="UP000069940"/>
    </source>
</evidence>
<dbReference type="PROSITE" id="PS00028">
    <property type="entry name" value="ZINC_FINGER_C2H2_1"/>
    <property type="match status" value="7"/>
</dbReference>
<accession>A0ABM1YJ17</accession>
<dbReference type="GeneID" id="109426820"/>
<dbReference type="SUPFAM" id="SSF57716">
    <property type="entry name" value="Glucocorticoid receptor-like (DNA-binding domain)"/>
    <property type="match status" value="1"/>
</dbReference>
<evidence type="ECO:0000256" key="7">
    <source>
        <dbReference type="PROSITE-ProRule" id="PRU00042"/>
    </source>
</evidence>
<organism evidence="12 13">
    <name type="scientific">Aedes albopictus</name>
    <name type="common">Asian tiger mosquito</name>
    <name type="synonym">Stegomyia albopicta</name>
    <dbReference type="NCBI Taxonomy" id="7160"/>
    <lineage>
        <taxon>Eukaryota</taxon>
        <taxon>Metazoa</taxon>
        <taxon>Ecdysozoa</taxon>
        <taxon>Arthropoda</taxon>
        <taxon>Hexapoda</taxon>
        <taxon>Insecta</taxon>
        <taxon>Pterygota</taxon>
        <taxon>Neoptera</taxon>
        <taxon>Endopterygota</taxon>
        <taxon>Diptera</taxon>
        <taxon>Nematocera</taxon>
        <taxon>Culicoidea</taxon>
        <taxon>Culicidae</taxon>
        <taxon>Culicinae</taxon>
        <taxon>Aedini</taxon>
        <taxon>Aedes</taxon>
        <taxon>Stegomyia</taxon>
    </lineage>
</organism>
<dbReference type="SMART" id="SM00355">
    <property type="entry name" value="ZnF_C2H2"/>
    <property type="match status" value="8"/>
</dbReference>
<feature type="binding site" evidence="8">
    <location>
        <position position="67"/>
    </location>
    <ligand>
        <name>Zn(2+)</name>
        <dbReference type="ChEBI" id="CHEBI:29105"/>
    </ligand>
</feature>
<keyword evidence="3 7" id="KW-0863">Zinc-finger</keyword>
<name>A0ABM1YJ17_AEDAL</name>
<dbReference type="SMART" id="SM00868">
    <property type="entry name" value="zf-AD"/>
    <property type="match status" value="1"/>
</dbReference>
<dbReference type="InterPro" id="IPR036236">
    <property type="entry name" value="Znf_C2H2_sf"/>
</dbReference>
<feature type="domain" description="C2H2-type" evidence="10">
    <location>
        <begin position="422"/>
        <end position="449"/>
    </location>
</feature>
<dbReference type="Proteomes" id="UP000069940">
    <property type="component" value="Unassembled WGS sequence"/>
</dbReference>
<evidence type="ECO:0000256" key="6">
    <source>
        <dbReference type="ARBA" id="ARBA00037948"/>
    </source>
</evidence>
<dbReference type="PROSITE" id="PS50157">
    <property type="entry name" value="ZINC_FINGER_C2H2_2"/>
    <property type="match status" value="6"/>
</dbReference>
<keyword evidence="2" id="KW-0677">Repeat</keyword>
<evidence type="ECO:0000256" key="2">
    <source>
        <dbReference type="ARBA" id="ARBA00022737"/>
    </source>
</evidence>
<dbReference type="InterPro" id="IPR013087">
    <property type="entry name" value="Znf_C2H2_type"/>
</dbReference>
<dbReference type="InterPro" id="IPR012934">
    <property type="entry name" value="Znf_AD"/>
</dbReference>
<reference evidence="12" key="2">
    <citation type="submission" date="2025-05" db="UniProtKB">
        <authorList>
            <consortium name="EnsemblMetazoa"/>
        </authorList>
    </citation>
    <scope>IDENTIFICATION</scope>
    <source>
        <strain evidence="12">Foshan</strain>
    </source>
</reference>
<keyword evidence="1 8" id="KW-0479">Metal-binding</keyword>
<feature type="domain" description="C2H2-type" evidence="10">
    <location>
        <begin position="252"/>
        <end position="277"/>
    </location>
</feature>
<proteinExistence type="inferred from homology"/>
<feature type="binding site" evidence="8">
    <location>
        <position position="16"/>
    </location>
    <ligand>
        <name>Zn(2+)</name>
        <dbReference type="ChEBI" id="CHEBI:29105"/>
    </ligand>
</feature>
<dbReference type="SUPFAM" id="SSF57667">
    <property type="entry name" value="beta-beta-alpha zinc fingers"/>
    <property type="match status" value="3"/>
</dbReference>
<dbReference type="PANTHER" id="PTHR24388:SF53">
    <property type="entry name" value="CHORION TRANSCRIPTION FACTOR CF2-RELATED"/>
    <property type="match status" value="1"/>
</dbReference>
<evidence type="ECO:0000259" key="11">
    <source>
        <dbReference type="PROSITE" id="PS51915"/>
    </source>
</evidence>
<dbReference type="InterPro" id="IPR050527">
    <property type="entry name" value="Snail/Krueppel_Znf"/>
</dbReference>
<feature type="binding site" evidence="8">
    <location>
        <position position="64"/>
    </location>
    <ligand>
        <name>Zn(2+)</name>
        <dbReference type="ChEBI" id="CHEBI:29105"/>
    </ligand>
</feature>
<feature type="domain" description="C2H2-type" evidence="10">
    <location>
        <begin position="393"/>
        <end position="416"/>
    </location>
</feature>
<evidence type="ECO:0000256" key="3">
    <source>
        <dbReference type="ARBA" id="ARBA00022771"/>
    </source>
</evidence>
<feature type="domain" description="ZAD" evidence="11">
    <location>
        <begin position="11"/>
        <end position="91"/>
    </location>
</feature>
<feature type="domain" description="C2H2-type" evidence="10">
    <location>
        <begin position="337"/>
        <end position="364"/>
    </location>
</feature>
<evidence type="ECO:0000256" key="1">
    <source>
        <dbReference type="ARBA" id="ARBA00022723"/>
    </source>
</evidence>
<comment type="similarity">
    <text evidence="6">Belongs to the snail C2H2-type zinc-finger protein family.</text>
</comment>
<evidence type="ECO:0008006" key="14">
    <source>
        <dbReference type="Google" id="ProtNLM"/>
    </source>
</evidence>
<feature type="region of interest" description="Disordered" evidence="9">
    <location>
        <begin position="544"/>
        <end position="567"/>
    </location>
</feature>
<feature type="domain" description="C2H2-type" evidence="10">
    <location>
        <begin position="365"/>
        <end position="393"/>
    </location>
</feature>
<dbReference type="PROSITE" id="PS51915">
    <property type="entry name" value="ZAD"/>
    <property type="match status" value="1"/>
</dbReference>
<reference evidence="13" key="1">
    <citation type="journal article" date="2015" name="Proc. Natl. Acad. Sci. U.S.A.">
        <title>Genome sequence of the Asian Tiger mosquito, Aedes albopictus, reveals insights into its biology, genetics, and evolution.</title>
        <authorList>
            <person name="Chen X.G."/>
            <person name="Jiang X."/>
            <person name="Gu J."/>
            <person name="Xu M."/>
            <person name="Wu Y."/>
            <person name="Deng Y."/>
            <person name="Zhang C."/>
            <person name="Bonizzoni M."/>
            <person name="Dermauw W."/>
            <person name="Vontas J."/>
            <person name="Armbruster P."/>
            <person name="Huang X."/>
            <person name="Yang Y."/>
            <person name="Zhang H."/>
            <person name="He W."/>
            <person name="Peng H."/>
            <person name="Liu Y."/>
            <person name="Wu K."/>
            <person name="Chen J."/>
            <person name="Lirakis M."/>
            <person name="Topalis P."/>
            <person name="Van Leeuwen T."/>
            <person name="Hall A.B."/>
            <person name="Jiang X."/>
            <person name="Thorpe C."/>
            <person name="Mueller R.L."/>
            <person name="Sun C."/>
            <person name="Waterhouse R.M."/>
            <person name="Yan G."/>
            <person name="Tu Z.J."/>
            <person name="Fang X."/>
            <person name="James A.A."/>
        </authorList>
    </citation>
    <scope>NUCLEOTIDE SEQUENCE [LARGE SCALE GENOMIC DNA]</scope>
    <source>
        <strain evidence="13">Foshan</strain>
    </source>
</reference>
<evidence type="ECO:0000256" key="9">
    <source>
        <dbReference type="SAM" id="MobiDB-lite"/>
    </source>
</evidence>
<evidence type="ECO:0000256" key="4">
    <source>
        <dbReference type="ARBA" id="ARBA00022833"/>
    </source>
</evidence>
<dbReference type="PANTHER" id="PTHR24388">
    <property type="entry name" value="ZINC FINGER PROTEIN"/>
    <property type="match status" value="1"/>
</dbReference>
<protein>
    <recommendedName>
        <fullName evidence="14">C2h2-type zn-finger protein</fullName>
    </recommendedName>
</protein>